<accession>A0A086LJ19</accession>
<evidence type="ECO:0000313" key="1">
    <source>
        <dbReference type="EMBL" id="KFG56637.1"/>
    </source>
</evidence>
<dbReference type="VEuPathDB" id="ToxoDB:TGRUB_434010"/>
<comment type="caution">
    <text evidence="1">The sequence shown here is derived from an EMBL/GenBank/DDBJ whole genome shotgun (WGS) entry which is preliminary data.</text>
</comment>
<sequence>RYPSESECPARDAWANPVAEANDPSSLVSEYAACGVWRPHTVLPFSRMSLVAFLRGWGSGYWLCVVVQSVCEIVGRILQEVEEVVTVWVLSRRDNGCTGREYKGERCSIFYLRRRIRPRGERTTCSRTSMTCCRYPSESECPAWDAWSYPVVEANDPSSPVSEYAACGVWRPHTVLPFSRMSLVAYLRGWVSGY</sequence>
<feature type="non-terminal residue" evidence="1">
    <location>
        <position position="1"/>
    </location>
</feature>
<gene>
    <name evidence="1" type="ORF">TGRUB_434010</name>
</gene>
<dbReference type="EMBL" id="AFYV02003137">
    <property type="protein sequence ID" value="KFG56637.1"/>
    <property type="molecule type" value="Genomic_DNA"/>
</dbReference>
<dbReference type="AlphaFoldDB" id="A0A086LJ19"/>
<organism evidence="1 2">
    <name type="scientific">Toxoplasma gondii RUB</name>
    <dbReference type="NCBI Taxonomy" id="935652"/>
    <lineage>
        <taxon>Eukaryota</taxon>
        <taxon>Sar</taxon>
        <taxon>Alveolata</taxon>
        <taxon>Apicomplexa</taxon>
        <taxon>Conoidasida</taxon>
        <taxon>Coccidia</taxon>
        <taxon>Eucoccidiorida</taxon>
        <taxon>Eimeriorina</taxon>
        <taxon>Sarcocystidae</taxon>
        <taxon>Toxoplasma</taxon>
    </lineage>
</organism>
<reference evidence="1 2" key="1">
    <citation type="submission" date="2014-05" db="EMBL/GenBank/DDBJ databases">
        <authorList>
            <person name="Sibley D."/>
            <person name="Venepally P."/>
            <person name="Karamycheva S."/>
            <person name="Hadjithomas M."/>
            <person name="Khan A."/>
            <person name="Brunk B."/>
            <person name="Roos D."/>
            <person name="Caler E."/>
            <person name="Lorenzi H."/>
        </authorList>
    </citation>
    <scope>NUCLEOTIDE SEQUENCE [LARGE SCALE GENOMIC DNA]</scope>
    <source>
        <strain evidence="1 2">RUB</strain>
    </source>
</reference>
<protein>
    <submittedName>
        <fullName evidence="1">Uncharacterized protein</fullName>
    </submittedName>
</protein>
<dbReference type="Proteomes" id="UP000028834">
    <property type="component" value="Unassembled WGS sequence"/>
</dbReference>
<name>A0A086LJ19_TOXGO</name>
<proteinExistence type="predicted"/>
<evidence type="ECO:0000313" key="2">
    <source>
        <dbReference type="Proteomes" id="UP000028834"/>
    </source>
</evidence>